<dbReference type="Proteomes" id="UP000433876">
    <property type="component" value="Unassembled WGS sequence"/>
</dbReference>
<gene>
    <name evidence="2" type="ORF">SMACR_00688</name>
</gene>
<feature type="region of interest" description="Disordered" evidence="1">
    <location>
        <begin position="49"/>
        <end position="93"/>
    </location>
</feature>
<feature type="compositionally biased region" description="Polar residues" evidence="1">
    <location>
        <begin position="674"/>
        <end position="690"/>
    </location>
</feature>
<reference evidence="2 3" key="1">
    <citation type="submission" date="2017-07" db="EMBL/GenBank/DDBJ databases">
        <title>Genome sequence of the Sordaria macrospora wild type strain R19027.</title>
        <authorList>
            <person name="Nowrousian M."/>
            <person name="Teichert I."/>
            <person name="Kueck U."/>
        </authorList>
    </citation>
    <scope>NUCLEOTIDE SEQUENCE [LARGE SCALE GENOMIC DNA]</scope>
    <source>
        <strain evidence="2 3">R19027</strain>
        <tissue evidence="2">Mycelium</tissue>
    </source>
</reference>
<feature type="compositionally biased region" description="Polar residues" evidence="1">
    <location>
        <begin position="277"/>
        <end position="292"/>
    </location>
</feature>
<feature type="compositionally biased region" description="Low complexity" evidence="1">
    <location>
        <begin position="656"/>
        <end position="667"/>
    </location>
</feature>
<organism evidence="2 3">
    <name type="scientific">Sordaria macrospora</name>
    <dbReference type="NCBI Taxonomy" id="5147"/>
    <lineage>
        <taxon>Eukaryota</taxon>
        <taxon>Fungi</taxon>
        <taxon>Dikarya</taxon>
        <taxon>Ascomycota</taxon>
        <taxon>Pezizomycotina</taxon>
        <taxon>Sordariomycetes</taxon>
        <taxon>Sordariomycetidae</taxon>
        <taxon>Sordariales</taxon>
        <taxon>Sordariaceae</taxon>
        <taxon>Sordaria</taxon>
    </lineage>
</organism>
<sequence>MLPPSPTTTTSRCLKRHPIANPPLTPKSHPCPPPLPPVGVRLYIFSYHPQAPQRQQLRRRSKSNKLKKKTKTKRSSKKLPTARPHALQKSPLAKDHEFRPHVLPAVRVWFYATEPVNEVRYMATLGAPQKPGEIEGGSGMGNEEFNRGESYYVMPVVSSSGASFGGSTSSGSTMRSTNNSAGERNKFAHKLVQVYQLNNPVKKEELEEHGFGKGLPTKYRLLPPAAVGDLLANLRCALFDEEGDEENGEEDEEEGKLEAIEEGDEEEDEDEVMGKTAESQPDQGVTISQELEQQLRSDIIRSTQMMLSESDDARLPGEAGEALLRHESTIASSPQRPPKPTRERVTSSGSKKKKSRDSQPPRMTVTKVTKKKQVLVTTKKFQFAELEMEDDEDEDLDVDRGGMKTPPAALPPRSRPAATSASTSTSVSASTSKPNTARKASGSRSASSQTTQTQTQSQTETRQTRRQSQRLTGSQHQHETQSQPQVNKTTTAKALQEKASMPPPPSPAKPRGGSSSKITTSALAKFNKATTTSTTRASTSLFGTAFSVGGHNNPNYNTARPSQATTASGPSSPIIPTRPDEEEVQEASLPQLSHTGQGQGRGVGTGTGTGRGRGRGRGRRPQSQLQLHHSESLTASASASESSVIRPTVPDDGDDSYILLLSSSSIDVPEEGSFTPTAATNRAGRSQTQTPGSGRSRGLGRLPLSSSQAIASLAPDSLLVDVEGVRAPPELVVWDSEDEGREDEDEDRGRERDDDETASEDDGDLN</sequence>
<feature type="compositionally biased region" description="Pro residues" evidence="1">
    <location>
        <begin position="20"/>
        <end position="33"/>
    </location>
</feature>
<feature type="compositionally biased region" description="Acidic residues" evidence="1">
    <location>
        <begin position="241"/>
        <end position="271"/>
    </location>
</feature>
<comment type="caution">
    <text evidence="2">The sequence shown here is derived from an EMBL/GenBank/DDBJ whole genome shotgun (WGS) entry which is preliminary data.</text>
</comment>
<feature type="compositionally biased region" description="Polar residues" evidence="1">
    <location>
        <begin position="480"/>
        <end position="493"/>
    </location>
</feature>
<evidence type="ECO:0000256" key="1">
    <source>
        <dbReference type="SAM" id="MobiDB-lite"/>
    </source>
</evidence>
<dbReference type="VEuPathDB" id="FungiDB:SMAC_00688"/>
<feature type="compositionally biased region" description="Acidic residues" evidence="1">
    <location>
        <begin position="386"/>
        <end position="397"/>
    </location>
</feature>
<name>A0A8S8ZT44_SORMA</name>
<feature type="compositionally biased region" description="Gly residues" evidence="1">
    <location>
        <begin position="597"/>
        <end position="611"/>
    </location>
</feature>
<accession>A0A8S8ZT44</accession>
<dbReference type="EMBL" id="NMPR01000030">
    <property type="protein sequence ID" value="KAA8633914.1"/>
    <property type="molecule type" value="Genomic_DNA"/>
</dbReference>
<feature type="compositionally biased region" description="Acidic residues" evidence="1">
    <location>
        <begin position="753"/>
        <end position="766"/>
    </location>
</feature>
<feature type="compositionally biased region" description="Low complexity" evidence="1">
    <location>
        <begin position="632"/>
        <end position="643"/>
    </location>
</feature>
<feature type="compositionally biased region" description="Basic residues" evidence="1">
    <location>
        <begin position="56"/>
        <end position="77"/>
    </location>
</feature>
<feature type="region of interest" description="Disordered" evidence="1">
    <location>
        <begin position="1"/>
        <end position="33"/>
    </location>
</feature>
<feature type="compositionally biased region" description="Polar residues" evidence="1">
    <location>
        <begin position="550"/>
        <end position="571"/>
    </location>
</feature>
<evidence type="ECO:0000313" key="2">
    <source>
        <dbReference type="EMBL" id="KAA8633914.1"/>
    </source>
</evidence>
<feature type="compositionally biased region" description="Acidic residues" evidence="1">
    <location>
        <begin position="735"/>
        <end position="746"/>
    </location>
</feature>
<feature type="region of interest" description="Disordered" evidence="1">
    <location>
        <begin position="544"/>
        <end position="703"/>
    </location>
</feature>
<dbReference type="AlphaFoldDB" id="A0A8S8ZT44"/>
<feature type="region of interest" description="Disordered" evidence="1">
    <location>
        <begin position="728"/>
        <end position="766"/>
    </location>
</feature>
<feature type="region of interest" description="Disordered" evidence="1">
    <location>
        <begin position="241"/>
        <end position="521"/>
    </location>
</feature>
<feature type="compositionally biased region" description="Low complexity" evidence="1">
    <location>
        <begin position="415"/>
        <end position="461"/>
    </location>
</feature>
<feature type="compositionally biased region" description="Low complexity" evidence="1">
    <location>
        <begin position="691"/>
        <end position="703"/>
    </location>
</feature>
<evidence type="ECO:0000313" key="3">
    <source>
        <dbReference type="Proteomes" id="UP000433876"/>
    </source>
</evidence>
<protein>
    <submittedName>
        <fullName evidence="2">Uncharacterized protein</fullName>
    </submittedName>
</protein>
<proteinExistence type="predicted"/>